<dbReference type="Pfam" id="PF06769">
    <property type="entry name" value="YoeB_toxin"/>
    <property type="match status" value="1"/>
</dbReference>
<reference evidence="1 2" key="1">
    <citation type="submission" date="2019-04" db="EMBL/GenBank/DDBJ databases">
        <title>Natronospirillum operosus gen. nov., sp. nov., a haloalkaliphilic satellite isolated from decaying biomass of laboratory culture of cyanobacterium Geitlerinema sp. and proposal of Natronospirillaceae fam. nov. and Saccharospirillaceae fam. nov.</title>
        <authorList>
            <person name="Kevbrin V."/>
            <person name="Boltyanskaya Y."/>
            <person name="Koziaeva V."/>
            <person name="Grouzdev D.S."/>
            <person name="Park M."/>
            <person name="Cho J."/>
        </authorList>
    </citation>
    <scope>NUCLEOTIDE SEQUENCE [LARGE SCALE GENOMIC DNA]</scope>
    <source>
        <strain evidence="1 2">G-116</strain>
    </source>
</reference>
<dbReference type="Proteomes" id="UP000297475">
    <property type="component" value="Unassembled WGS sequence"/>
</dbReference>
<evidence type="ECO:0000313" key="1">
    <source>
        <dbReference type="EMBL" id="TGG91744.1"/>
    </source>
</evidence>
<proteinExistence type="predicted"/>
<dbReference type="InterPro" id="IPR009614">
    <property type="entry name" value="YoeB_toxin"/>
</dbReference>
<protein>
    <submittedName>
        <fullName evidence="1">Uncharacterized protein</fullName>
    </submittedName>
</protein>
<evidence type="ECO:0000313" key="2">
    <source>
        <dbReference type="Proteomes" id="UP000297475"/>
    </source>
</evidence>
<dbReference type="OrthoDB" id="9801102at2"/>
<name>A0A4Z0WD94_9GAMM</name>
<dbReference type="InterPro" id="IPR035093">
    <property type="entry name" value="RelE/ParE_toxin_dom_sf"/>
</dbReference>
<sequence length="45" mass="5453">MYLAVCRARHFSVLLWSRRINDSDHMVYKVTDDALYIIAHLRYHC</sequence>
<dbReference type="GO" id="GO:0006401">
    <property type="term" value="P:RNA catabolic process"/>
    <property type="evidence" value="ECO:0007669"/>
    <property type="project" value="InterPro"/>
</dbReference>
<dbReference type="AlphaFoldDB" id="A0A4Z0WD94"/>
<dbReference type="Gene3D" id="3.30.2310.20">
    <property type="entry name" value="RelE-like"/>
    <property type="match status" value="1"/>
</dbReference>
<keyword evidence="2" id="KW-1185">Reference proteome</keyword>
<dbReference type="EMBL" id="SRMF01000007">
    <property type="protein sequence ID" value="TGG91744.1"/>
    <property type="molecule type" value="Genomic_DNA"/>
</dbReference>
<organism evidence="1 2">
    <name type="scientific">Natronospirillum operosum</name>
    <dbReference type="NCBI Taxonomy" id="2759953"/>
    <lineage>
        <taxon>Bacteria</taxon>
        <taxon>Pseudomonadati</taxon>
        <taxon>Pseudomonadota</taxon>
        <taxon>Gammaproteobacteria</taxon>
        <taxon>Oceanospirillales</taxon>
        <taxon>Natronospirillaceae</taxon>
        <taxon>Natronospirillum</taxon>
    </lineage>
</organism>
<dbReference type="GO" id="GO:0004519">
    <property type="term" value="F:endonuclease activity"/>
    <property type="evidence" value="ECO:0007669"/>
    <property type="project" value="InterPro"/>
</dbReference>
<gene>
    <name evidence="1" type="ORF">E4656_15250</name>
</gene>
<dbReference type="SUPFAM" id="SSF143011">
    <property type="entry name" value="RelE-like"/>
    <property type="match status" value="1"/>
</dbReference>
<accession>A0A4Z0WD94</accession>
<comment type="caution">
    <text evidence="1">The sequence shown here is derived from an EMBL/GenBank/DDBJ whole genome shotgun (WGS) entry which is preliminary data.</text>
</comment>